<comment type="caution">
    <text evidence="1">The sequence shown here is derived from an EMBL/GenBank/DDBJ whole genome shotgun (WGS) entry which is preliminary data.</text>
</comment>
<dbReference type="InterPro" id="IPR012674">
    <property type="entry name" value="Calycin"/>
</dbReference>
<dbReference type="Gene3D" id="2.40.128.20">
    <property type="match status" value="1"/>
</dbReference>
<protein>
    <submittedName>
        <fullName evidence="1">Uncharacterized protein</fullName>
    </submittedName>
</protein>
<reference evidence="1 2" key="1">
    <citation type="journal article" date="2023" name="Arcadia Sci">
        <title>De novo assembly of a long-read Amblyomma americanum tick genome.</title>
        <authorList>
            <person name="Chou S."/>
            <person name="Poskanzer K.E."/>
            <person name="Rollins M."/>
            <person name="Thuy-Boun P.S."/>
        </authorList>
    </citation>
    <scope>NUCLEOTIDE SEQUENCE [LARGE SCALE GENOMIC DNA]</scope>
    <source>
        <strain evidence="1">F_SG_1</strain>
        <tissue evidence="1">Salivary glands</tissue>
    </source>
</reference>
<evidence type="ECO:0000313" key="1">
    <source>
        <dbReference type="EMBL" id="KAK8788280.1"/>
    </source>
</evidence>
<proteinExistence type="predicted"/>
<dbReference type="AlphaFoldDB" id="A0AAQ4FM36"/>
<dbReference type="Proteomes" id="UP001321473">
    <property type="component" value="Unassembled WGS sequence"/>
</dbReference>
<sequence length="135" mass="15962">MESFWLNGLDTIRMHGSYSGLTHVSTEKSDDFFVYDNSLKASYSRKLSESHYERLYSTNDVIYMEENKCIVLKSDLFGYEVWVHTPYLKKTGRIPYFCVFFYEACACTDKIWAYDWDHCPLTTHDVPEKLNQPHT</sequence>
<gene>
    <name evidence="1" type="ORF">V5799_021944</name>
</gene>
<dbReference type="EMBL" id="JARKHS020000993">
    <property type="protein sequence ID" value="KAK8788280.1"/>
    <property type="molecule type" value="Genomic_DNA"/>
</dbReference>
<name>A0AAQ4FM36_AMBAM</name>
<accession>A0AAQ4FM36</accession>
<evidence type="ECO:0000313" key="2">
    <source>
        <dbReference type="Proteomes" id="UP001321473"/>
    </source>
</evidence>
<organism evidence="1 2">
    <name type="scientific">Amblyomma americanum</name>
    <name type="common">Lone star tick</name>
    <dbReference type="NCBI Taxonomy" id="6943"/>
    <lineage>
        <taxon>Eukaryota</taxon>
        <taxon>Metazoa</taxon>
        <taxon>Ecdysozoa</taxon>
        <taxon>Arthropoda</taxon>
        <taxon>Chelicerata</taxon>
        <taxon>Arachnida</taxon>
        <taxon>Acari</taxon>
        <taxon>Parasitiformes</taxon>
        <taxon>Ixodida</taxon>
        <taxon>Ixodoidea</taxon>
        <taxon>Ixodidae</taxon>
        <taxon>Amblyomminae</taxon>
        <taxon>Amblyomma</taxon>
    </lineage>
</organism>
<keyword evidence="2" id="KW-1185">Reference proteome</keyword>